<reference evidence="3" key="1">
    <citation type="journal article" date="2014" name="Int. J. Syst. Evol. Microbiol.">
        <title>Complete genome sequence of Corynebacterium casei LMG S-19264T (=DSM 44701T), isolated from a smear-ripened cheese.</title>
        <authorList>
            <consortium name="US DOE Joint Genome Institute (JGI-PGF)"/>
            <person name="Walter F."/>
            <person name="Albersmeier A."/>
            <person name="Kalinowski J."/>
            <person name="Ruckert C."/>
        </authorList>
    </citation>
    <scope>NUCLEOTIDE SEQUENCE</scope>
    <source>
        <strain evidence="3">CGMCC 4.7201</strain>
    </source>
</reference>
<accession>A0A917ZJA9</accession>
<feature type="region of interest" description="Disordered" evidence="1">
    <location>
        <begin position="143"/>
        <end position="203"/>
    </location>
</feature>
<feature type="compositionally biased region" description="Pro residues" evidence="1">
    <location>
        <begin position="154"/>
        <end position="174"/>
    </location>
</feature>
<feature type="compositionally biased region" description="Polar residues" evidence="1">
    <location>
        <begin position="1"/>
        <end position="11"/>
    </location>
</feature>
<keyword evidence="4" id="KW-1185">Reference proteome</keyword>
<sequence length="203" mass="21020">MTESSDGTTASRRAELERLRDEAERQRRISHRRVAMWGSLDIVLGFPAAVLAAVSGATGLATADARVPAALLALISAGFAAGASFLRSDVRQVANKRSRSAWTAVEAEARLALADEVYRDPQRLHRALRHLFDGRQAAMAAYEGEAPNGNGGPRPDPAPAPVPAHPPAPVPGHAPEPGQAGDPGPAATSPAPDPDPSPSAAVS</sequence>
<feature type="transmembrane region" description="Helical" evidence="2">
    <location>
        <begin position="34"/>
        <end position="55"/>
    </location>
</feature>
<evidence type="ECO:0000313" key="4">
    <source>
        <dbReference type="Proteomes" id="UP000641932"/>
    </source>
</evidence>
<feature type="transmembrane region" description="Helical" evidence="2">
    <location>
        <begin position="67"/>
        <end position="86"/>
    </location>
</feature>
<keyword evidence="2" id="KW-0812">Transmembrane</keyword>
<protein>
    <recommendedName>
        <fullName evidence="5">SLATT domain-containing protein</fullName>
    </recommendedName>
</protein>
<feature type="region of interest" description="Disordered" evidence="1">
    <location>
        <begin position="1"/>
        <end position="20"/>
    </location>
</feature>
<evidence type="ECO:0000256" key="2">
    <source>
        <dbReference type="SAM" id="Phobius"/>
    </source>
</evidence>
<proteinExistence type="predicted"/>
<name>A0A917ZJA9_9ACTN</name>
<evidence type="ECO:0000256" key="1">
    <source>
        <dbReference type="SAM" id="MobiDB-lite"/>
    </source>
</evidence>
<keyword evidence="2" id="KW-0472">Membrane</keyword>
<dbReference type="Proteomes" id="UP000641932">
    <property type="component" value="Unassembled WGS sequence"/>
</dbReference>
<comment type="caution">
    <text evidence="3">The sequence shown here is derived from an EMBL/GenBank/DDBJ whole genome shotgun (WGS) entry which is preliminary data.</text>
</comment>
<reference evidence="3" key="2">
    <citation type="submission" date="2020-09" db="EMBL/GenBank/DDBJ databases">
        <authorList>
            <person name="Sun Q."/>
            <person name="Zhou Y."/>
        </authorList>
    </citation>
    <scope>NUCLEOTIDE SEQUENCE</scope>
    <source>
        <strain evidence="3">CGMCC 4.7201</strain>
    </source>
</reference>
<dbReference type="EMBL" id="BMMS01000005">
    <property type="protein sequence ID" value="GGO83828.1"/>
    <property type="molecule type" value="Genomic_DNA"/>
</dbReference>
<evidence type="ECO:0000313" key="3">
    <source>
        <dbReference type="EMBL" id="GGO83828.1"/>
    </source>
</evidence>
<evidence type="ECO:0008006" key="5">
    <source>
        <dbReference type="Google" id="ProtNLM"/>
    </source>
</evidence>
<organism evidence="3 4">
    <name type="scientific">Wenjunlia tyrosinilytica</name>
    <dbReference type="NCBI Taxonomy" id="1544741"/>
    <lineage>
        <taxon>Bacteria</taxon>
        <taxon>Bacillati</taxon>
        <taxon>Actinomycetota</taxon>
        <taxon>Actinomycetes</taxon>
        <taxon>Kitasatosporales</taxon>
        <taxon>Streptomycetaceae</taxon>
        <taxon>Wenjunlia</taxon>
    </lineage>
</organism>
<dbReference type="RefSeq" id="WP_229698213.1">
    <property type="nucleotide sequence ID" value="NZ_BMMS01000005.1"/>
</dbReference>
<feature type="compositionally biased region" description="Low complexity" evidence="1">
    <location>
        <begin position="175"/>
        <end position="190"/>
    </location>
</feature>
<dbReference type="AlphaFoldDB" id="A0A917ZJA9"/>
<keyword evidence="2" id="KW-1133">Transmembrane helix</keyword>
<gene>
    <name evidence="3" type="ORF">GCM10012280_13860</name>
</gene>